<dbReference type="Proteomes" id="UP000555552">
    <property type="component" value="Unassembled WGS sequence"/>
</dbReference>
<reference evidence="1 2" key="1">
    <citation type="submission" date="2020-05" db="EMBL/GenBank/DDBJ databases">
        <title>MicrobeNet Type strains.</title>
        <authorList>
            <person name="Nicholson A.C."/>
        </authorList>
    </citation>
    <scope>NUCLEOTIDE SEQUENCE [LARGE SCALE GENOMIC DNA]</scope>
    <source>
        <strain evidence="1 2">JCM 14547</strain>
    </source>
</reference>
<dbReference type="AlphaFoldDB" id="A0A849BNI5"/>
<name>A0A849BNI5_9ACTN</name>
<dbReference type="RefSeq" id="WP_171202449.1">
    <property type="nucleotide sequence ID" value="NZ_BAAANP010000013.1"/>
</dbReference>
<evidence type="ECO:0000313" key="2">
    <source>
        <dbReference type="Proteomes" id="UP000555552"/>
    </source>
</evidence>
<sequence length="231" mass="25483">MEVEVSSDPTIEELVVRDATDEQLMTDWSILVGDAVHNARSALDHAVWRLVEASGETPDRYTQFPTAATRSGLKTGSLRGVHPYVREAVYALEPWEGGAGHWLWVLTQLDNIDKHRLLLRMSPSSNTLILVRRSDTEEWGEESVGTEGHNDGDVLRSAPVGTMRRSQTTGTVEFVELPGDTWDGKAIQGWSLPAEITLERCFVAAGDALNAMSRAMRRALEEQEGGIDPTT</sequence>
<dbReference type="EMBL" id="JABEMA010000054">
    <property type="protein sequence ID" value="NNH22607.1"/>
    <property type="molecule type" value="Genomic_DNA"/>
</dbReference>
<proteinExistence type="predicted"/>
<evidence type="ECO:0000313" key="1">
    <source>
        <dbReference type="EMBL" id="NNH22607.1"/>
    </source>
</evidence>
<protein>
    <submittedName>
        <fullName evidence="1">Uncharacterized protein</fullName>
    </submittedName>
</protein>
<comment type="caution">
    <text evidence="1">The sequence shown here is derived from an EMBL/GenBank/DDBJ whole genome shotgun (WGS) entry which is preliminary data.</text>
</comment>
<gene>
    <name evidence="1" type="ORF">HLB09_05760</name>
</gene>
<organism evidence="1 2">
    <name type="scientific">Pseudokineococcus marinus</name>
    <dbReference type="NCBI Taxonomy" id="351215"/>
    <lineage>
        <taxon>Bacteria</taxon>
        <taxon>Bacillati</taxon>
        <taxon>Actinomycetota</taxon>
        <taxon>Actinomycetes</taxon>
        <taxon>Kineosporiales</taxon>
        <taxon>Kineosporiaceae</taxon>
        <taxon>Pseudokineococcus</taxon>
    </lineage>
</organism>
<accession>A0A849BNI5</accession>
<keyword evidence="2" id="KW-1185">Reference proteome</keyword>